<reference evidence="1" key="3">
    <citation type="submission" date="2022-06" db="UniProtKB">
        <authorList>
            <consortium name="EnsemblPlants"/>
        </authorList>
    </citation>
    <scope>IDENTIFICATION</scope>
</reference>
<reference evidence="2" key="1">
    <citation type="journal article" date="2013" name="Nature">
        <title>Draft genome of the wheat A-genome progenitor Triticum urartu.</title>
        <authorList>
            <person name="Ling H.Q."/>
            <person name="Zhao S."/>
            <person name="Liu D."/>
            <person name="Wang J."/>
            <person name="Sun H."/>
            <person name="Zhang C."/>
            <person name="Fan H."/>
            <person name="Li D."/>
            <person name="Dong L."/>
            <person name="Tao Y."/>
            <person name="Gao C."/>
            <person name="Wu H."/>
            <person name="Li Y."/>
            <person name="Cui Y."/>
            <person name="Guo X."/>
            <person name="Zheng S."/>
            <person name="Wang B."/>
            <person name="Yu K."/>
            <person name="Liang Q."/>
            <person name="Yang W."/>
            <person name="Lou X."/>
            <person name="Chen J."/>
            <person name="Feng M."/>
            <person name="Jian J."/>
            <person name="Zhang X."/>
            <person name="Luo G."/>
            <person name="Jiang Y."/>
            <person name="Liu J."/>
            <person name="Wang Z."/>
            <person name="Sha Y."/>
            <person name="Zhang B."/>
            <person name="Wu H."/>
            <person name="Tang D."/>
            <person name="Shen Q."/>
            <person name="Xue P."/>
            <person name="Zou S."/>
            <person name="Wang X."/>
            <person name="Liu X."/>
            <person name="Wang F."/>
            <person name="Yang Y."/>
            <person name="An X."/>
            <person name="Dong Z."/>
            <person name="Zhang K."/>
            <person name="Zhang X."/>
            <person name="Luo M.C."/>
            <person name="Dvorak J."/>
            <person name="Tong Y."/>
            <person name="Wang J."/>
            <person name="Yang H."/>
            <person name="Li Z."/>
            <person name="Wang D."/>
            <person name="Zhang A."/>
            <person name="Wang J."/>
        </authorList>
    </citation>
    <scope>NUCLEOTIDE SEQUENCE</scope>
    <source>
        <strain evidence="2">cv. G1812</strain>
    </source>
</reference>
<accession>A0A8R7QL29</accession>
<evidence type="ECO:0000313" key="2">
    <source>
        <dbReference type="Proteomes" id="UP000015106"/>
    </source>
</evidence>
<protein>
    <submittedName>
        <fullName evidence="1">Uncharacterized protein</fullName>
    </submittedName>
</protein>
<organism evidence="1 2">
    <name type="scientific">Triticum urartu</name>
    <name type="common">Red wild einkorn</name>
    <name type="synonym">Crithodium urartu</name>
    <dbReference type="NCBI Taxonomy" id="4572"/>
    <lineage>
        <taxon>Eukaryota</taxon>
        <taxon>Viridiplantae</taxon>
        <taxon>Streptophyta</taxon>
        <taxon>Embryophyta</taxon>
        <taxon>Tracheophyta</taxon>
        <taxon>Spermatophyta</taxon>
        <taxon>Magnoliopsida</taxon>
        <taxon>Liliopsida</taxon>
        <taxon>Poales</taxon>
        <taxon>Poaceae</taxon>
        <taxon>BOP clade</taxon>
        <taxon>Pooideae</taxon>
        <taxon>Triticodae</taxon>
        <taxon>Triticeae</taxon>
        <taxon>Triticinae</taxon>
        <taxon>Triticum</taxon>
    </lineage>
</organism>
<sequence>MLNYLSVKIYISFGGISEEQSYHNDAHAEQARLSKPQLSLHLLCFLKGLGMTLIKWMGKLKPTRLRCN</sequence>
<dbReference type="Proteomes" id="UP000015106">
    <property type="component" value="Chromosome 6"/>
</dbReference>
<keyword evidence="2" id="KW-1185">Reference proteome</keyword>
<name>A0A8R7QL29_TRIUA</name>
<proteinExistence type="predicted"/>
<dbReference type="Gramene" id="TuG1812G0600001131.01.T02">
    <property type="protein sequence ID" value="TuG1812G0600001131.01.T02"/>
    <property type="gene ID" value="TuG1812G0600001131.01"/>
</dbReference>
<reference evidence="1" key="2">
    <citation type="submission" date="2018-03" db="EMBL/GenBank/DDBJ databases">
        <title>The Triticum urartu genome reveals the dynamic nature of wheat genome evolution.</title>
        <authorList>
            <person name="Ling H."/>
            <person name="Ma B."/>
            <person name="Shi X."/>
            <person name="Liu H."/>
            <person name="Dong L."/>
            <person name="Sun H."/>
            <person name="Cao Y."/>
            <person name="Gao Q."/>
            <person name="Zheng S."/>
            <person name="Li Y."/>
            <person name="Yu Y."/>
            <person name="Du H."/>
            <person name="Qi M."/>
            <person name="Li Y."/>
            <person name="Yu H."/>
            <person name="Cui Y."/>
            <person name="Wang N."/>
            <person name="Chen C."/>
            <person name="Wu H."/>
            <person name="Zhao Y."/>
            <person name="Zhang J."/>
            <person name="Li Y."/>
            <person name="Zhou W."/>
            <person name="Zhang B."/>
            <person name="Hu W."/>
            <person name="Eijk M."/>
            <person name="Tang J."/>
            <person name="Witsenboer H."/>
            <person name="Zhao S."/>
            <person name="Li Z."/>
            <person name="Zhang A."/>
            <person name="Wang D."/>
            <person name="Liang C."/>
        </authorList>
    </citation>
    <scope>NUCLEOTIDE SEQUENCE [LARGE SCALE GENOMIC DNA]</scope>
    <source>
        <strain evidence="1">cv. G1812</strain>
    </source>
</reference>
<dbReference type="AlphaFoldDB" id="A0A8R7QL29"/>
<evidence type="ECO:0000313" key="1">
    <source>
        <dbReference type="EnsemblPlants" id="TuG1812G0600001131.01.T02"/>
    </source>
</evidence>
<dbReference type="EnsemblPlants" id="TuG1812G0600001131.01.T02">
    <property type="protein sequence ID" value="TuG1812G0600001131.01.T02"/>
    <property type="gene ID" value="TuG1812G0600001131.01"/>
</dbReference>